<name>A0ACB5TK85_AMBMO</name>
<dbReference type="EMBL" id="BSXS01007696">
    <property type="protein sequence ID" value="GME89897.1"/>
    <property type="molecule type" value="Genomic_DNA"/>
</dbReference>
<keyword evidence="2" id="KW-1185">Reference proteome</keyword>
<accession>A0ACB5TK85</accession>
<gene>
    <name evidence="1" type="ORF">Amon02_000860200</name>
</gene>
<dbReference type="Proteomes" id="UP001165064">
    <property type="component" value="Unassembled WGS sequence"/>
</dbReference>
<evidence type="ECO:0000313" key="2">
    <source>
        <dbReference type="Proteomes" id="UP001165064"/>
    </source>
</evidence>
<protein>
    <submittedName>
        <fullName evidence="1">Unnamed protein product</fullName>
    </submittedName>
</protein>
<proteinExistence type="predicted"/>
<reference evidence="1" key="1">
    <citation type="submission" date="2023-04" db="EMBL/GenBank/DDBJ databases">
        <title>Ambrosiozyma monospora NBRC 10751.</title>
        <authorList>
            <person name="Ichikawa N."/>
            <person name="Sato H."/>
            <person name="Tonouchi N."/>
        </authorList>
    </citation>
    <scope>NUCLEOTIDE SEQUENCE</scope>
    <source>
        <strain evidence="1">NBRC 10751</strain>
    </source>
</reference>
<comment type="caution">
    <text evidence="1">The sequence shown here is derived from an EMBL/GenBank/DDBJ whole genome shotgun (WGS) entry which is preliminary data.</text>
</comment>
<organism evidence="1 2">
    <name type="scientific">Ambrosiozyma monospora</name>
    <name type="common">Yeast</name>
    <name type="synonym">Endomycopsis monosporus</name>
    <dbReference type="NCBI Taxonomy" id="43982"/>
    <lineage>
        <taxon>Eukaryota</taxon>
        <taxon>Fungi</taxon>
        <taxon>Dikarya</taxon>
        <taxon>Ascomycota</taxon>
        <taxon>Saccharomycotina</taxon>
        <taxon>Pichiomycetes</taxon>
        <taxon>Pichiales</taxon>
        <taxon>Pichiaceae</taxon>
        <taxon>Ambrosiozyma</taxon>
    </lineage>
</organism>
<sequence length="429" mass="48462">MDRLLPTSLSLKATEMANYCHAVILIKLNDISQQQSNIAQGYSIGYGNLLLGDEEEEDYEGDDEGDGTSYTTITRKGVVGYGSSLKDKLEVRKMLIDSYFNRLVSDHYDGCIWKNTSNKLDFELVKNQYYLKMSQFDELVSEFDVRLDVLNKFQVDVLGGSVKFKEPNFEKLADGRSGLKLSFNDVVSVLNQYGDFKNHILQQQVQKYNQTIMLIGLLGWCLKRQKFGDKYLLLLRCDKCGRRILLGETHQQSANLNNEGVEELSSCQYPPATRSSLITRRTTTANNSGFGLGNGFGSTFSSGMSATRQQQLTGPAKPASSSYDQGVFAFDFEDEEEDQDEIDLIDEHQDWCCLVNSQNHRQNQIHNSSQQEEKENQNGSGNQIQPEDGHASNLILLDLDFHPMDLDFHPMDQVQVQLVMGLTKKVMLS</sequence>
<evidence type="ECO:0000313" key="1">
    <source>
        <dbReference type="EMBL" id="GME89897.1"/>
    </source>
</evidence>